<evidence type="ECO:0008006" key="3">
    <source>
        <dbReference type="Google" id="ProtNLM"/>
    </source>
</evidence>
<name>A0A0A2C524_PROMR</name>
<dbReference type="EMBL" id="JNAX01000014">
    <property type="protein sequence ID" value="KGG19980.1"/>
    <property type="molecule type" value="Genomic_DNA"/>
</dbReference>
<accession>A0A0A2C524</accession>
<dbReference type="Proteomes" id="UP000030392">
    <property type="component" value="Unassembled WGS sequence"/>
</dbReference>
<evidence type="ECO:0000313" key="1">
    <source>
        <dbReference type="EMBL" id="KGG19980.1"/>
    </source>
</evidence>
<evidence type="ECO:0000313" key="2">
    <source>
        <dbReference type="Proteomes" id="UP000030392"/>
    </source>
</evidence>
<dbReference type="RefSeq" id="WP_036906480.1">
    <property type="nucleotide sequence ID" value="NZ_CP138967.1"/>
</dbReference>
<protein>
    <recommendedName>
        <fullName evidence="3">Nif11 domain-containing protein</fullName>
    </recommendedName>
</protein>
<gene>
    <name evidence="1" type="ORF">EV03_1444</name>
</gene>
<reference evidence="2" key="1">
    <citation type="journal article" date="2014" name="Sci. Data">
        <title>Genomes of diverse isolates of the marine cyanobacterium Prochlorococcus.</title>
        <authorList>
            <person name="Biller S."/>
            <person name="Berube P."/>
            <person name="Thompson J."/>
            <person name="Kelly L."/>
            <person name="Roggensack S."/>
            <person name="Awad L."/>
            <person name="Roache-Johnson K."/>
            <person name="Ding H."/>
            <person name="Giovannoni S.J."/>
            <person name="Moore L.R."/>
            <person name="Chisholm S.W."/>
        </authorList>
    </citation>
    <scope>NUCLEOTIDE SEQUENCE [LARGE SCALE GENOMIC DNA]</scope>
    <source>
        <strain evidence="2">PAC1</strain>
    </source>
</reference>
<organism evidence="1 2">
    <name type="scientific">Prochlorococcus marinus str. PAC1</name>
    <dbReference type="NCBI Taxonomy" id="59924"/>
    <lineage>
        <taxon>Bacteria</taxon>
        <taxon>Bacillati</taxon>
        <taxon>Cyanobacteriota</taxon>
        <taxon>Cyanophyceae</taxon>
        <taxon>Synechococcales</taxon>
        <taxon>Prochlorococcaceae</taxon>
        <taxon>Prochlorococcus</taxon>
    </lineage>
</organism>
<comment type="caution">
    <text evidence="1">The sequence shown here is derived from an EMBL/GenBank/DDBJ whole genome shotgun (WGS) entry which is preliminary data.</text>
</comment>
<dbReference type="AlphaFoldDB" id="A0A0A2C524"/>
<sequence>MATLQDFKTLQASVSSTDQAEIAELYITNREAVVTKMIAIASDKGVTLSSEEVQSFISQLDEDDEFDDIELTASVLSSISGGKSGVGM</sequence>
<proteinExistence type="predicted"/>